<comment type="caution">
    <text evidence="2">The sequence shown here is derived from an EMBL/GenBank/DDBJ whole genome shotgun (WGS) entry which is preliminary data.</text>
</comment>
<sequence length="160" mass="17959">MTIIFHHIITQIYDLGLALALAFYHAPHSTYHPKIISSASYRNRTFCIANFSFGFAQNICPSVHPFYSFTRYFLSAIHAYLFAALSPWHSTQYASSSIHSSAHSIPRTSRNVSYTVYNSACTLLTDIRPVLTDALFVFVLSIRSFICYSSAQSLLLATVS</sequence>
<protein>
    <submittedName>
        <fullName evidence="2">Uncharacterized protein</fullName>
    </submittedName>
</protein>
<evidence type="ECO:0000256" key="1">
    <source>
        <dbReference type="SAM" id="SignalP"/>
    </source>
</evidence>
<evidence type="ECO:0000313" key="2">
    <source>
        <dbReference type="EMBL" id="KAK7462895.1"/>
    </source>
</evidence>
<gene>
    <name evidence="2" type="ORF">VKT23_007473</name>
</gene>
<evidence type="ECO:0000313" key="3">
    <source>
        <dbReference type="Proteomes" id="UP001498398"/>
    </source>
</evidence>
<dbReference type="EMBL" id="JBANRG010000010">
    <property type="protein sequence ID" value="KAK7462895.1"/>
    <property type="molecule type" value="Genomic_DNA"/>
</dbReference>
<feature type="chain" id="PRO_5046031141" evidence="1">
    <location>
        <begin position="21"/>
        <end position="160"/>
    </location>
</feature>
<feature type="signal peptide" evidence="1">
    <location>
        <begin position="1"/>
        <end position="20"/>
    </location>
</feature>
<keyword evidence="3" id="KW-1185">Reference proteome</keyword>
<dbReference type="Proteomes" id="UP001498398">
    <property type="component" value="Unassembled WGS sequence"/>
</dbReference>
<organism evidence="2 3">
    <name type="scientific">Marasmiellus scandens</name>
    <dbReference type="NCBI Taxonomy" id="2682957"/>
    <lineage>
        <taxon>Eukaryota</taxon>
        <taxon>Fungi</taxon>
        <taxon>Dikarya</taxon>
        <taxon>Basidiomycota</taxon>
        <taxon>Agaricomycotina</taxon>
        <taxon>Agaricomycetes</taxon>
        <taxon>Agaricomycetidae</taxon>
        <taxon>Agaricales</taxon>
        <taxon>Marasmiineae</taxon>
        <taxon>Omphalotaceae</taxon>
        <taxon>Marasmiellus</taxon>
    </lineage>
</organism>
<accession>A0ABR1JL69</accession>
<proteinExistence type="predicted"/>
<keyword evidence="1" id="KW-0732">Signal</keyword>
<reference evidence="2 3" key="1">
    <citation type="submission" date="2024-01" db="EMBL/GenBank/DDBJ databases">
        <title>A draft genome for the cacao thread blight pathogen Marasmiellus scandens.</title>
        <authorList>
            <person name="Baruah I.K."/>
            <person name="Leung J."/>
            <person name="Bukari Y."/>
            <person name="Amoako-Attah I."/>
            <person name="Meinhardt L.W."/>
            <person name="Bailey B.A."/>
            <person name="Cohen S.P."/>
        </authorList>
    </citation>
    <scope>NUCLEOTIDE SEQUENCE [LARGE SCALE GENOMIC DNA]</scope>
    <source>
        <strain evidence="2 3">GH-19</strain>
    </source>
</reference>
<name>A0ABR1JL69_9AGAR</name>